<keyword evidence="1" id="KW-0732">Signal</keyword>
<comment type="caution">
    <text evidence="2">The sequence shown here is derived from an EMBL/GenBank/DDBJ whole genome shotgun (WGS) entry which is preliminary data.</text>
</comment>
<evidence type="ECO:0000256" key="1">
    <source>
        <dbReference type="SAM" id="SignalP"/>
    </source>
</evidence>
<dbReference type="AlphaFoldDB" id="A0AAV5HAH8"/>
<proteinExistence type="predicted"/>
<gene>
    <name evidence="2" type="ORF">SLEP1_g386</name>
</gene>
<dbReference type="EMBL" id="BPVZ01000001">
    <property type="protein sequence ID" value="GKU85763.1"/>
    <property type="molecule type" value="Genomic_DNA"/>
</dbReference>
<sequence length="251" mass="26063">MCALNWLVEACVVVCVEGKMASTCVVASASPPPQLPLACVQGGVGVSSLPCPLVVYQMGVCVSHPLRLPLPACVLGGVEASSLPYPLVVCQMGVCMSPPHQLPLQACVLDGVEVSSFLLVAFRMGVGLPPLLACGHGVEASHPYPLVVYQMGVCVNPLPRLPRPTCVLGGVGASFLPFPLVVFQMGFYVHPSQPPPLQAYVQGGAACAHVQASLPCPLMAHACTNPQQHFPLPTTACGEACAHEVAPLPYL</sequence>
<accession>A0AAV5HAH8</accession>
<dbReference type="Proteomes" id="UP001054252">
    <property type="component" value="Unassembled WGS sequence"/>
</dbReference>
<evidence type="ECO:0000313" key="2">
    <source>
        <dbReference type="EMBL" id="GKU85763.1"/>
    </source>
</evidence>
<keyword evidence="3" id="KW-1185">Reference proteome</keyword>
<name>A0AAV5HAH8_9ROSI</name>
<evidence type="ECO:0000313" key="3">
    <source>
        <dbReference type="Proteomes" id="UP001054252"/>
    </source>
</evidence>
<feature type="chain" id="PRO_5043719447" evidence="1">
    <location>
        <begin position="19"/>
        <end position="251"/>
    </location>
</feature>
<reference evidence="2 3" key="1">
    <citation type="journal article" date="2021" name="Commun. Biol.">
        <title>The genome of Shorea leprosula (Dipterocarpaceae) highlights the ecological relevance of drought in aseasonal tropical rainforests.</title>
        <authorList>
            <person name="Ng K.K.S."/>
            <person name="Kobayashi M.J."/>
            <person name="Fawcett J.A."/>
            <person name="Hatakeyama M."/>
            <person name="Paape T."/>
            <person name="Ng C.H."/>
            <person name="Ang C.C."/>
            <person name="Tnah L.H."/>
            <person name="Lee C.T."/>
            <person name="Nishiyama T."/>
            <person name="Sese J."/>
            <person name="O'Brien M.J."/>
            <person name="Copetti D."/>
            <person name="Mohd Noor M.I."/>
            <person name="Ong R.C."/>
            <person name="Putra M."/>
            <person name="Sireger I.Z."/>
            <person name="Indrioko S."/>
            <person name="Kosugi Y."/>
            <person name="Izuno A."/>
            <person name="Isagi Y."/>
            <person name="Lee S.L."/>
            <person name="Shimizu K.K."/>
        </authorList>
    </citation>
    <scope>NUCLEOTIDE SEQUENCE [LARGE SCALE GENOMIC DNA]</scope>
    <source>
        <strain evidence="2">214</strain>
    </source>
</reference>
<feature type="signal peptide" evidence="1">
    <location>
        <begin position="1"/>
        <end position="18"/>
    </location>
</feature>
<protein>
    <submittedName>
        <fullName evidence="2">Uncharacterized protein</fullName>
    </submittedName>
</protein>
<organism evidence="2 3">
    <name type="scientific">Rubroshorea leprosula</name>
    <dbReference type="NCBI Taxonomy" id="152421"/>
    <lineage>
        <taxon>Eukaryota</taxon>
        <taxon>Viridiplantae</taxon>
        <taxon>Streptophyta</taxon>
        <taxon>Embryophyta</taxon>
        <taxon>Tracheophyta</taxon>
        <taxon>Spermatophyta</taxon>
        <taxon>Magnoliopsida</taxon>
        <taxon>eudicotyledons</taxon>
        <taxon>Gunneridae</taxon>
        <taxon>Pentapetalae</taxon>
        <taxon>rosids</taxon>
        <taxon>malvids</taxon>
        <taxon>Malvales</taxon>
        <taxon>Dipterocarpaceae</taxon>
        <taxon>Rubroshorea</taxon>
    </lineage>
</organism>